<evidence type="ECO:0000313" key="5">
    <source>
        <dbReference type="EMBL" id="WUV48293.1"/>
    </source>
</evidence>
<dbReference type="InterPro" id="IPR042070">
    <property type="entry name" value="PucR_C-HTH_sf"/>
</dbReference>
<reference evidence="5" key="1">
    <citation type="submission" date="2022-10" db="EMBL/GenBank/DDBJ databases">
        <title>The complete genomes of actinobacterial strains from the NBC collection.</title>
        <authorList>
            <person name="Joergensen T.S."/>
            <person name="Alvarez Arevalo M."/>
            <person name="Sterndorff E.B."/>
            <person name="Faurdal D."/>
            <person name="Vuksanovic O."/>
            <person name="Mourched A.-S."/>
            <person name="Charusanti P."/>
            <person name="Shaw S."/>
            <person name="Blin K."/>
            <person name="Weber T."/>
        </authorList>
    </citation>
    <scope>NUCLEOTIDE SEQUENCE</scope>
    <source>
        <strain evidence="5">NBC_01482</strain>
    </source>
</reference>
<proteinExistence type="inferred from homology"/>
<evidence type="ECO:0000256" key="1">
    <source>
        <dbReference type="ARBA" id="ARBA00006754"/>
    </source>
</evidence>
<dbReference type="Pfam" id="PF17853">
    <property type="entry name" value="GGDEF_2"/>
    <property type="match status" value="1"/>
</dbReference>
<dbReference type="Proteomes" id="UP001432062">
    <property type="component" value="Chromosome"/>
</dbReference>
<feature type="domain" description="CdaR GGDEF-like" evidence="4">
    <location>
        <begin position="205"/>
        <end position="310"/>
    </location>
</feature>
<protein>
    <submittedName>
        <fullName evidence="5">Helix-turn-helix domain-containing protein</fullName>
    </submittedName>
</protein>
<sequence length="437" mass="48084">MSAFANSPHQRQLSRVSTMDDAAAVIADIASTLKSREREITQAMSAMIAREIDHLDNDPQLEEMLEASVHGNFTTVIHILVNDIPVDHLQPATAAVENALRLAQREVPPHSLVRAYHMGQNDLLRLCHDEIDRRHLPAPLALAVVKRLTELVSTYVDWITLHVLDAYEAERSRWMNARGSVHSSTVHAVLSADAVDTSVFETETGYLLGQTHLALILWRSGHDQPSTLNLLDTQVRTLARGLHAEGPALVTAIDRHTVWAWLPFGHRHPVIDTTELHAMVDPADGVRLTVGLPGHALGGFRRSHQQAIAAYFVASVSGIHSSHMVIGFGDPGVAVVSLLAKDLDSTRAWVREVLGELAVDTDQAATLRRTLSTYYTVSESHVRTAQILTLHRNTVKYRITKAIEATRAGTAPHDKLDIALALQVCRFLGATVLRRPS</sequence>
<organism evidence="5 6">
    <name type="scientific">Nocardia vinacea</name>
    <dbReference type="NCBI Taxonomy" id="96468"/>
    <lineage>
        <taxon>Bacteria</taxon>
        <taxon>Bacillati</taxon>
        <taxon>Actinomycetota</taxon>
        <taxon>Actinomycetes</taxon>
        <taxon>Mycobacteriales</taxon>
        <taxon>Nocardiaceae</taxon>
        <taxon>Nocardia</taxon>
    </lineage>
</organism>
<name>A0ABZ1YYI2_9NOCA</name>
<evidence type="ECO:0000313" key="6">
    <source>
        <dbReference type="Proteomes" id="UP001432062"/>
    </source>
</evidence>
<dbReference type="RefSeq" id="WP_329412643.1">
    <property type="nucleotide sequence ID" value="NZ_CP109441.1"/>
</dbReference>
<dbReference type="Pfam" id="PF13556">
    <property type="entry name" value="HTH_30"/>
    <property type="match status" value="1"/>
</dbReference>
<feature type="domain" description="PucR C-terminal helix-turn-helix" evidence="2">
    <location>
        <begin position="367"/>
        <end position="423"/>
    </location>
</feature>
<dbReference type="PANTHER" id="PTHR33744:SF1">
    <property type="entry name" value="DNA-BINDING TRANSCRIPTIONAL ACTIVATOR ADER"/>
    <property type="match status" value="1"/>
</dbReference>
<dbReference type="InterPro" id="IPR025751">
    <property type="entry name" value="RsbRD_N_dom"/>
</dbReference>
<dbReference type="InterPro" id="IPR051448">
    <property type="entry name" value="CdaR-like_regulators"/>
</dbReference>
<comment type="similarity">
    <text evidence="1">Belongs to the CdaR family.</text>
</comment>
<dbReference type="InterPro" id="IPR025736">
    <property type="entry name" value="PucR_C-HTH_dom"/>
</dbReference>
<evidence type="ECO:0000259" key="2">
    <source>
        <dbReference type="Pfam" id="PF13556"/>
    </source>
</evidence>
<keyword evidence="6" id="KW-1185">Reference proteome</keyword>
<gene>
    <name evidence="5" type="ORF">OG563_08915</name>
</gene>
<evidence type="ECO:0000259" key="4">
    <source>
        <dbReference type="Pfam" id="PF17853"/>
    </source>
</evidence>
<dbReference type="Pfam" id="PF14361">
    <property type="entry name" value="RsbRD_N"/>
    <property type="match status" value="1"/>
</dbReference>
<feature type="domain" description="RsbT co-antagonist protein RsbRD N-terminal" evidence="3">
    <location>
        <begin position="39"/>
        <end position="179"/>
    </location>
</feature>
<dbReference type="Gene3D" id="1.10.10.2840">
    <property type="entry name" value="PucR C-terminal helix-turn-helix domain"/>
    <property type="match status" value="1"/>
</dbReference>
<dbReference type="InterPro" id="IPR041522">
    <property type="entry name" value="CdaR_GGDEF"/>
</dbReference>
<dbReference type="EMBL" id="CP109441">
    <property type="protein sequence ID" value="WUV48293.1"/>
    <property type="molecule type" value="Genomic_DNA"/>
</dbReference>
<dbReference type="PANTHER" id="PTHR33744">
    <property type="entry name" value="CARBOHYDRATE DIACID REGULATOR"/>
    <property type="match status" value="1"/>
</dbReference>
<accession>A0ABZ1YYI2</accession>
<evidence type="ECO:0000259" key="3">
    <source>
        <dbReference type="Pfam" id="PF14361"/>
    </source>
</evidence>